<organism evidence="1 2">
    <name type="scientific">Pseudomonas cichorii</name>
    <dbReference type="NCBI Taxonomy" id="36746"/>
    <lineage>
        <taxon>Bacteria</taxon>
        <taxon>Pseudomonadati</taxon>
        <taxon>Pseudomonadota</taxon>
        <taxon>Gammaproteobacteria</taxon>
        <taxon>Pseudomonadales</taxon>
        <taxon>Pseudomonadaceae</taxon>
        <taxon>Pseudomonas</taxon>
    </lineage>
</organism>
<protein>
    <submittedName>
        <fullName evidence="1">Uncharacterized protein</fullName>
    </submittedName>
</protein>
<keyword evidence="2" id="KW-1185">Reference proteome</keyword>
<dbReference type="EMBL" id="BLWA01000014">
    <property type="protein sequence ID" value="GFM94065.1"/>
    <property type="molecule type" value="Genomic_DNA"/>
</dbReference>
<evidence type="ECO:0000313" key="2">
    <source>
        <dbReference type="Proteomes" id="UP000614982"/>
    </source>
</evidence>
<sequence length="68" mass="7187">MEHCGPGFAVFLYGRLERFGTLKPQGYCVAVVAAGDRAAVNRSLADIKQAFIQGDVTVTFVPAAGGDR</sequence>
<evidence type="ECO:0000313" key="1">
    <source>
        <dbReference type="EMBL" id="GFM94065.1"/>
    </source>
</evidence>
<dbReference type="Proteomes" id="UP000614982">
    <property type="component" value="Unassembled WGS sequence"/>
</dbReference>
<proteinExistence type="predicted"/>
<reference evidence="1 2" key="1">
    <citation type="submission" date="2020-05" db="EMBL/GenBank/DDBJ databases">
        <title>Genetic diversity of Pseudomonas cichorii.</title>
        <authorList>
            <person name="Tani S."/>
            <person name="Yagi H."/>
            <person name="Hashimoto S."/>
            <person name="Iiyama K."/>
            <person name="Furuya N."/>
        </authorList>
    </citation>
    <scope>NUCLEOTIDE SEQUENCE [LARGE SCALE GENOMIC DNA]</scope>
    <source>
        <strain evidence="1 2">LMG 2162</strain>
    </source>
</reference>
<comment type="caution">
    <text evidence="1">The sequence shown here is derived from an EMBL/GenBank/DDBJ whole genome shotgun (WGS) entry which is preliminary data.</text>
</comment>
<gene>
    <name evidence="1" type="ORF">PSCICP_40370</name>
</gene>
<accession>A0ABQ1DSQ6</accession>
<name>A0ABQ1DSQ6_PSECI</name>